<evidence type="ECO:0000313" key="3">
    <source>
        <dbReference type="EMBL" id="QOY88741.1"/>
    </source>
</evidence>
<dbReference type="Gene3D" id="3.90.550.10">
    <property type="entry name" value="Spore Coat Polysaccharide Biosynthesis Protein SpsA, Chain A"/>
    <property type="match status" value="1"/>
</dbReference>
<comment type="similarity">
    <text evidence="1">Belongs to the glycosyltransferase 2 family. WaaE/KdtX subfamily.</text>
</comment>
<dbReference type="RefSeq" id="WP_194450403.1">
    <property type="nucleotide sequence ID" value="NZ_CP063849.1"/>
</dbReference>
<dbReference type="Proteomes" id="UP000593892">
    <property type="component" value="Chromosome"/>
</dbReference>
<dbReference type="EMBL" id="CP063849">
    <property type="protein sequence ID" value="QOY88741.1"/>
    <property type="molecule type" value="Genomic_DNA"/>
</dbReference>
<keyword evidence="3" id="KW-0808">Transferase</keyword>
<keyword evidence="4" id="KW-1185">Reference proteome</keyword>
<dbReference type="CDD" id="cd02511">
    <property type="entry name" value="Beta4Glucosyltransferase"/>
    <property type="match status" value="1"/>
</dbReference>
<evidence type="ECO:0000313" key="4">
    <source>
        <dbReference type="Proteomes" id="UP000593892"/>
    </source>
</evidence>
<accession>A0A7S7NRY2</accession>
<dbReference type="InterPro" id="IPR029044">
    <property type="entry name" value="Nucleotide-diphossugar_trans"/>
</dbReference>
<dbReference type="GO" id="GO:0016740">
    <property type="term" value="F:transferase activity"/>
    <property type="evidence" value="ECO:0007669"/>
    <property type="project" value="UniProtKB-KW"/>
</dbReference>
<sequence length="248" mass="28742">MKISATIITYNEERNLPRAIESLRCCDEILIVDSGSTDRTVEIAGKFGARVIEANWRGYAGQKNYASEQATYDWILSIDADEALSEDLEGEIWQLKKNGVEYDAYTFPRLAQYLGKWILYSGWYPDRKIRLFDRRKSEWVGDYVHESVVSTGRVGTLQGNLLHYTCGSLSEHLKTMDRYTTLAAEELVYRKKPVRYRHLLVDPVWTFFKTYVLQRGFLDGVEGLAIAYMASLYTFLKYAKARFMSWGR</sequence>
<evidence type="ECO:0000259" key="2">
    <source>
        <dbReference type="Pfam" id="PF00535"/>
    </source>
</evidence>
<name>A0A7S7NRY2_PALFE</name>
<dbReference type="InterPro" id="IPR001173">
    <property type="entry name" value="Glyco_trans_2-like"/>
</dbReference>
<dbReference type="PANTHER" id="PTHR43630:SF2">
    <property type="entry name" value="GLYCOSYLTRANSFERASE"/>
    <property type="match status" value="1"/>
</dbReference>
<dbReference type="AlphaFoldDB" id="A0A7S7NRY2"/>
<dbReference type="Pfam" id="PF00535">
    <property type="entry name" value="Glycos_transf_2"/>
    <property type="match status" value="1"/>
</dbReference>
<dbReference type="SUPFAM" id="SSF53448">
    <property type="entry name" value="Nucleotide-diphospho-sugar transferases"/>
    <property type="match status" value="1"/>
</dbReference>
<dbReference type="PANTHER" id="PTHR43630">
    <property type="entry name" value="POLY-BETA-1,6-N-ACETYL-D-GLUCOSAMINE SYNTHASE"/>
    <property type="match status" value="1"/>
</dbReference>
<evidence type="ECO:0000256" key="1">
    <source>
        <dbReference type="ARBA" id="ARBA00038494"/>
    </source>
</evidence>
<protein>
    <submittedName>
        <fullName evidence="3">Glycosyltransferase family 2 protein</fullName>
    </submittedName>
</protein>
<feature type="domain" description="Glycosyltransferase 2-like" evidence="2">
    <location>
        <begin position="4"/>
        <end position="117"/>
    </location>
</feature>
<reference evidence="3 4" key="1">
    <citation type="submission" date="2020-10" db="EMBL/GenBank/DDBJ databases">
        <title>Complete genome sequence of Paludibaculum fermentans P105T, a facultatively anaerobic acidobacterium capable of dissimilatory Fe(III) reduction.</title>
        <authorList>
            <person name="Dedysh S.N."/>
            <person name="Beletsky A.V."/>
            <person name="Kulichevskaya I.S."/>
            <person name="Mardanov A.V."/>
            <person name="Ravin N.V."/>
        </authorList>
    </citation>
    <scope>NUCLEOTIDE SEQUENCE [LARGE SCALE GENOMIC DNA]</scope>
    <source>
        <strain evidence="3 4">P105</strain>
    </source>
</reference>
<organism evidence="3 4">
    <name type="scientific">Paludibaculum fermentans</name>
    <dbReference type="NCBI Taxonomy" id="1473598"/>
    <lineage>
        <taxon>Bacteria</taxon>
        <taxon>Pseudomonadati</taxon>
        <taxon>Acidobacteriota</taxon>
        <taxon>Terriglobia</taxon>
        <taxon>Bryobacterales</taxon>
        <taxon>Bryobacteraceae</taxon>
        <taxon>Paludibaculum</taxon>
    </lineage>
</organism>
<gene>
    <name evidence="3" type="ORF">IRI77_01900</name>
</gene>
<proteinExistence type="inferred from homology"/>
<dbReference type="KEGG" id="pfer:IRI77_01900"/>